<dbReference type="EMBL" id="LFMY01000002">
    <property type="protein sequence ID" value="OKL62768.1"/>
    <property type="molecule type" value="Genomic_DNA"/>
</dbReference>
<dbReference type="RefSeq" id="XP_020122889.1">
    <property type="nucleotide sequence ID" value="XM_020260971.1"/>
</dbReference>
<dbReference type="OrthoDB" id="4226181at2759"/>
<dbReference type="AlphaFoldDB" id="A0A1Q5QAD5"/>
<dbReference type="Proteomes" id="UP000214365">
    <property type="component" value="Unassembled WGS sequence"/>
</dbReference>
<evidence type="ECO:0000313" key="2">
    <source>
        <dbReference type="EMBL" id="OKL62768.1"/>
    </source>
</evidence>
<keyword evidence="3" id="KW-1185">Reference proteome</keyword>
<proteinExistence type="predicted"/>
<sequence length="257" mass="29398">MRPKSISTDTIDLDYIQRLEERLIALDRNIAKHHQRILDKTERLVATNSHSSRTLRSHTQALASQSSTIDGTRHIVTAQARTISSQARKIASQQELIEVMQRDIFRLSRWNTESNSRINAHDEALISREDDIRKVSAGLEDHIRFFEYIEKETYWMNVYSKQMMMLRATELENAAAATNDDERSTDTSTMADDINPSPIIISQHILLDRIVVHMVKEHASGRLQNVIDGFEAVHGVSLHSYEDLILGETTTETTTEE</sequence>
<name>A0A1Q5QAD5_TALAT</name>
<protein>
    <submittedName>
        <fullName evidence="2">Uncharacterized protein</fullName>
    </submittedName>
</protein>
<organism evidence="2 3">
    <name type="scientific">Talaromyces atroroseus</name>
    <dbReference type="NCBI Taxonomy" id="1441469"/>
    <lineage>
        <taxon>Eukaryota</taxon>
        <taxon>Fungi</taxon>
        <taxon>Dikarya</taxon>
        <taxon>Ascomycota</taxon>
        <taxon>Pezizomycotina</taxon>
        <taxon>Eurotiomycetes</taxon>
        <taxon>Eurotiomycetidae</taxon>
        <taxon>Eurotiales</taxon>
        <taxon>Trichocomaceae</taxon>
        <taxon>Talaromyces</taxon>
        <taxon>Talaromyces sect. Trachyspermi</taxon>
    </lineage>
</organism>
<reference evidence="2 3" key="1">
    <citation type="submission" date="2015-06" db="EMBL/GenBank/DDBJ databases">
        <title>Talaromyces atroroseus IBT 11181 draft genome.</title>
        <authorList>
            <person name="Rasmussen K.B."/>
            <person name="Rasmussen S."/>
            <person name="Petersen B."/>
            <person name="Sicheritz-Ponten T."/>
            <person name="Mortensen U.H."/>
            <person name="Thrane U."/>
        </authorList>
    </citation>
    <scope>NUCLEOTIDE SEQUENCE [LARGE SCALE GENOMIC DNA]</scope>
    <source>
        <strain evidence="2 3">IBT 11181</strain>
    </source>
</reference>
<evidence type="ECO:0000256" key="1">
    <source>
        <dbReference type="SAM" id="MobiDB-lite"/>
    </source>
</evidence>
<accession>A0A1Q5QAD5</accession>
<feature type="region of interest" description="Disordered" evidence="1">
    <location>
        <begin position="48"/>
        <end position="68"/>
    </location>
</feature>
<gene>
    <name evidence="2" type="ORF">UA08_01320</name>
</gene>
<comment type="caution">
    <text evidence="2">The sequence shown here is derived from an EMBL/GenBank/DDBJ whole genome shotgun (WGS) entry which is preliminary data.</text>
</comment>
<evidence type="ECO:0000313" key="3">
    <source>
        <dbReference type="Proteomes" id="UP000214365"/>
    </source>
</evidence>
<dbReference type="GeneID" id="31001075"/>